<organism evidence="1">
    <name type="scientific">candidate division WOR-3 bacterium</name>
    <dbReference type="NCBI Taxonomy" id="2052148"/>
    <lineage>
        <taxon>Bacteria</taxon>
        <taxon>Bacteria division WOR-3</taxon>
    </lineage>
</organism>
<accession>A0A7C6EG85</accession>
<comment type="caution">
    <text evidence="1">The sequence shown here is derived from an EMBL/GenBank/DDBJ whole genome shotgun (WGS) entry which is preliminary data.</text>
</comment>
<sequence>MADVSGKVDLKDAEVIKKRLAILVGGSVVAKDRINKAYKSINRLRRRVSHWNSTEELRKWRGKDGCS</sequence>
<evidence type="ECO:0000313" key="1">
    <source>
        <dbReference type="EMBL" id="HHS62001.1"/>
    </source>
</evidence>
<dbReference type="EMBL" id="DTHJ01000002">
    <property type="protein sequence ID" value="HHS62001.1"/>
    <property type="molecule type" value="Genomic_DNA"/>
</dbReference>
<gene>
    <name evidence="1" type="ORF">ENV70_00070</name>
</gene>
<name>A0A7C6EG85_UNCW3</name>
<reference evidence="1" key="1">
    <citation type="journal article" date="2020" name="mSystems">
        <title>Genome- and Community-Level Interaction Insights into Carbon Utilization and Element Cycling Functions of Hydrothermarchaeota in Hydrothermal Sediment.</title>
        <authorList>
            <person name="Zhou Z."/>
            <person name="Liu Y."/>
            <person name="Xu W."/>
            <person name="Pan J."/>
            <person name="Luo Z.H."/>
            <person name="Li M."/>
        </authorList>
    </citation>
    <scope>NUCLEOTIDE SEQUENCE [LARGE SCALE GENOMIC DNA]</scope>
    <source>
        <strain evidence="1">SpSt-783</strain>
    </source>
</reference>
<protein>
    <submittedName>
        <fullName evidence="1">Uncharacterized protein</fullName>
    </submittedName>
</protein>
<dbReference type="AlphaFoldDB" id="A0A7C6EG85"/>
<proteinExistence type="predicted"/>